<dbReference type="Pfam" id="PF00394">
    <property type="entry name" value="Cu-oxidase"/>
    <property type="match status" value="1"/>
</dbReference>
<dbReference type="AlphaFoldDB" id="A0A1L9ST75"/>
<name>A0A1L9ST75_9EURO</name>
<organism evidence="11 12">
    <name type="scientific">Penicilliopsis zonata CBS 506.65</name>
    <dbReference type="NCBI Taxonomy" id="1073090"/>
    <lineage>
        <taxon>Eukaryota</taxon>
        <taxon>Fungi</taxon>
        <taxon>Dikarya</taxon>
        <taxon>Ascomycota</taxon>
        <taxon>Pezizomycotina</taxon>
        <taxon>Eurotiomycetes</taxon>
        <taxon>Eurotiomycetidae</taxon>
        <taxon>Eurotiales</taxon>
        <taxon>Aspergillaceae</taxon>
        <taxon>Penicilliopsis</taxon>
    </lineage>
</organism>
<evidence type="ECO:0008006" key="13">
    <source>
        <dbReference type="Google" id="ProtNLM"/>
    </source>
</evidence>
<evidence type="ECO:0000256" key="1">
    <source>
        <dbReference type="ARBA" id="ARBA00010609"/>
    </source>
</evidence>
<evidence type="ECO:0000259" key="10">
    <source>
        <dbReference type="Pfam" id="PF07732"/>
    </source>
</evidence>
<evidence type="ECO:0000256" key="2">
    <source>
        <dbReference type="ARBA" id="ARBA00022723"/>
    </source>
</evidence>
<feature type="domain" description="Plastocyanin-like" evidence="10">
    <location>
        <begin position="75"/>
        <end position="187"/>
    </location>
</feature>
<dbReference type="InterPro" id="IPR011707">
    <property type="entry name" value="Cu-oxidase-like_N"/>
</dbReference>
<evidence type="ECO:0000313" key="12">
    <source>
        <dbReference type="Proteomes" id="UP000184188"/>
    </source>
</evidence>
<dbReference type="OrthoDB" id="2121828at2759"/>
<dbReference type="CDD" id="cd13880">
    <property type="entry name" value="CuRO_2_MaLCC_like"/>
    <property type="match status" value="1"/>
</dbReference>
<dbReference type="Gene3D" id="2.60.40.420">
    <property type="entry name" value="Cupredoxins - blue copper proteins"/>
    <property type="match status" value="3"/>
</dbReference>
<dbReference type="GO" id="GO:0016491">
    <property type="term" value="F:oxidoreductase activity"/>
    <property type="evidence" value="ECO:0007669"/>
    <property type="project" value="UniProtKB-KW"/>
</dbReference>
<dbReference type="GO" id="GO:0005507">
    <property type="term" value="F:copper ion binding"/>
    <property type="evidence" value="ECO:0007669"/>
    <property type="project" value="InterPro"/>
</dbReference>
<dbReference type="Pfam" id="PF07731">
    <property type="entry name" value="Cu-oxidase_2"/>
    <property type="match status" value="1"/>
</dbReference>
<evidence type="ECO:0000313" key="11">
    <source>
        <dbReference type="EMBL" id="OJJ50277.1"/>
    </source>
</evidence>
<dbReference type="InterPro" id="IPR001117">
    <property type="entry name" value="Cu-oxidase_2nd"/>
</dbReference>
<evidence type="ECO:0000256" key="7">
    <source>
        <dbReference type="SAM" id="SignalP"/>
    </source>
</evidence>
<dbReference type="PANTHER" id="PTHR11709:SF502">
    <property type="entry name" value="MULTICOPPER OXIDASE"/>
    <property type="match status" value="1"/>
</dbReference>
<evidence type="ECO:0000259" key="9">
    <source>
        <dbReference type="Pfam" id="PF07731"/>
    </source>
</evidence>
<sequence>MVFRSIVVAWSLAVLAVRAIPLGVNIVSHTSNVPCTGNSASDRSVWCDHDIHTDYYNVVPDTGVTREYWLELVNVTAAPDGVPRTVLTVNGTVPGPTLYADWGDRIKVHVHNGLENNGTSMHFHGVRQNNTNTQDGVSSITQCPVAPGESITYEWRATEYGSTWYHSHFALQAWGGVFGGIIINGPASANYDEDAGVLFLNDWDHRTVDSLYQQAQISGQPWLQTGLINGTNVWVEESDGEVVGSRFEMTVSRGKSYRLRIYSAAIGASLRFMIDNHVLMVIAADLVPIQPYNTTSLLLVAGQRYDVIVTANQDAVASDFWIRSIPQVACSKVHNVDNIKGILHYGTGNASTPTTSPWNFTDSCLDEPASSLVPIVPVDASPEMTWNSEMTNASLNADGLIRWSMGPTSFKSEWDNPTLLQVANGTTVWPEVAHVVPFEGVNEWIAIEIQAGTSEPHPIHLHGHDVLILASGTGQYVRDNVSLQLHNPPRRDTVMLPGDGYMVIAFQTNNPGAWLLHCHIGWHQAEGYAMQFLVRYAEIESMIDTTALETTCRAWDRYMAIASPEDDSGI</sequence>
<dbReference type="InterPro" id="IPR008972">
    <property type="entry name" value="Cupredoxin"/>
</dbReference>
<reference evidence="12" key="1">
    <citation type="journal article" date="2017" name="Genome Biol.">
        <title>Comparative genomics reveals high biological diversity and specific adaptations in the industrially and medically important fungal genus Aspergillus.</title>
        <authorList>
            <person name="de Vries R.P."/>
            <person name="Riley R."/>
            <person name="Wiebenga A."/>
            <person name="Aguilar-Osorio G."/>
            <person name="Amillis S."/>
            <person name="Uchima C.A."/>
            <person name="Anderluh G."/>
            <person name="Asadollahi M."/>
            <person name="Askin M."/>
            <person name="Barry K."/>
            <person name="Battaglia E."/>
            <person name="Bayram O."/>
            <person name="Benocci T."/>
            <person name="Braus-Stromeyer S.A."/>
            <person name="Caldana C."/>
            <person name="Canovas D."/>
            <person name="Cerqueira G.C."/>
            <person name="Chen F."/>
            <person name="Chen W."/>
            <person name="Choi C."/>
            <person name="Clum A."/>
            <person name="Dos Santos R.A."/>
            <person name="Damasio A.R."/>
            <person name="Diallinas G."/>
            <person name="Emri T."/>
            <person name="Fekete E."/>
            <person name="Flipphi M."/>
            <person name="Freyberg S."/>
            <person name="Gallo A."/>
            <person name="Gournas C."/>
            <person name="Habgood R."/>
            <person name="Hainaut M."/>
            <person name="Harispe M.L."/>
            <person name="Henrissat B."/>
            <person name="Hilden K.S."/>
            <person name="Hope R."/>
            <person name="Hossain A."/>
            <person name="Karabika E."/>
            <person name="Karaffa L."/>
            <person name="Karanyi Z."/>
            <person name="Krasevec N."/>
            <person name="Kuo A."/>
            <person name="Kusch H."/>
            <person name="LaButti K."/>
            <person name="Lagendijk E.L."/>
            <person name="Lapidus A."/>
            <person name="Levasseur A."/>
            <person name="Lindquist E."/>
            <person name="Lipzen A."/>
            <person name="Logrieco A.F."/>
            <person name="MacCabe A."/>
            <person name="Maekelae M.R."/>
            <person name="Malavazi I."/>
            <person name="Melin P."/>
            <person name="Meyer V."/>
            <person name="Mielnichuk N."/>
            <person name="Miskei M."/>
            <person name="Molnar A.P."/>
            <person name="Mule G."/>
            <person name="Ngan C.Y."/>
            <person name="Orejas M."/>
            <person name="Orosz E."/>
            <person name="Ouedraogo J.P."/>
            <person name="Overkamp K.M."/>
            <person name="Park H.-S."/>
            <person name="Perrone G."/>
            <person name="Piumi F."/>
            <person name="Punt P.J."/>
            <person name="Ram A.F."/>
            <person name="Ramon A."/>
            <person name="Rauscher S."/>
            <person name="Record E."/>
            <person name="Riano-Pachon D.M."/>
            <person name="Robert V."/>
            <person name="Roehrig J."/>
            <person name="Ruller R."/>
            <person name="Salamov A."/>
            <person name="Salih N.S."/>
            <person name="Samson R.A."/>
            <person name="Sandor E."/>
            <person name="Sanguinetti M."/>
            <person name="Schuetze T."/>
            <person name="Sepcic K."/>
            <person name="Shelest E."/>
            <person name="Sherlock G."/>
            <person name="Sophianopoulou V."/>
            <person name="Squina F.M."/>
            <person name="Sun H."/>
            <person name="Susca A."/>
            <person name="Todd R.B."/>
            <person name="Tsang A."/>
            <person name="Unkles S.E."/>
            <person name="van de Wiele N."/>
            <person name="van Rossen-Uffink D."/>
            <person name="Oliveira J.V."/>
            <person name="Vesth T.C."/>
            <person name="Visser J."/>
            <person name="Yu J.-H."/>
            <person name="Zhou M."/>
            <person name="Andersen M.R."/>
            <person name="Archer D.B."/>
            <person name="Baker S.E."/>
            <person name="Benoit I."/>
            <person name="Brakhage A.A."/>
            <person name="Braus G.H."/>
            <person name="Fischer R."/>
            <person name="Frisvad J.C."/>
            <person name="Goldman G.H."/>
            <person name="Houbraken J."/>
            <person name="Oakley B."/>
            <person name="Pocsi I."/>
            <person name="Scazzocchio C."/>
            <person name="Seiboth B."/>
            <person name="vanKuyk P.A."/>
            <person name="Wortman J."/>
            <person name="Dyer P.S."/>
            <person name="Grigoriev I.V."/>
        </authorList>
    </citation>
    <scope>NUCLEOTIDE SEQUENCE [LARGE SCALE GENOMIC DNA]</scope>
    <source>
        <strain evidence="12">CBS 506.65</strain>
    </source>
</reference>
<dbReference type="GeneID" id="34607467"/>
<feature type="signal peptide" evidence="7">
    <location>
        <begin position="1"/>
        <end position="19"/>
    </location>
</feature>
<keyword evidence="2" id="KW-0479">Metal-binding</keyword>
<dbReference type="SUPFAM" id="SSF49503">
    <property type="entry name" value="Cupredoxins"/>
    <property type="match status" value="3"/>
</dbReference>
<evidence type="ECO:0000259" key="8">
    <source>
        <dbReference type="Pfam" id="PF00394"/>
    </source>
</evidence>
<dbReference type="Proteomes" id="UP000184188">
    <property type="component" value="Unassembled WGS sequence"/>
</dbReference>
<keyword evidence="12" id="KW-1185">Reference proteome</keyword>
<evidence type="ECO:0000256" key="5">
    <source>
        <dbReference type="ARBA" id="ARBA00023008"/>
    </source>
</evidence>
<proteinExistence type="inferred from homology"/>
<dbReference type="STRING" id="1073090.A0A1L9ST75"/>
<dbReference type="EMBL" id="KV878337">
    <property type="protein sequence ID" value="OJJ50277.1"/>
    <property type="molecule type" value="Genomic_DNA"/>
</dbReference>
<gene>
    <name evidence="11" type="ORF">ASPZODRAFT_110537</name>
</gene>
<dbReference type="InterPro" id="IPR045087">
    <property type="entry name" value="Cu-oxidase_fam"/>
</dbReference>
<dbReference type="CDD" id="cd13854">
    <property type="entry name" value="CuRO_1_MaLCC_like"/>
    <property type="match status" value="1"/>
</dbReference>
<dbReference type="Pfam" id="PF07732">
    <property type="entry name" value="Cu-oxidase_3"/>
    <property type="match status" value="1"/>
</dbReference>
<feature type="chain" id="PRO_5012905695" description="Laccase" evidence="7">
    <location>
        <begin position="20"/>
        <end position="570"/>
    </location>
</feature>
<keyword evidence="4" id="KW-0560">Oxidoreductase</keyword>
<evidence type="ECO:0000256" key="4">
    <source>
        <dbReference type="ARBA" id="ARBA00023002"/>
    </source>
</evidence>
<dbReference type="FunFam" id="2.60.40.420:FF:000021">
    <property type="entry name" value="Extracellular dihydrogeodin oxidase/laccase"/>
    <property type="match status" value="1"/>
</dbReference>
<dbReference type="VEuPathDB" id="FungiDB:ASPZODRAFT_110537"/>
<evidence type="ECO:0000256" key="3">
    <source>
        <dbReference type="ARBA" id="ARBA00022737"/>
    </source>
</evidence>
<dbReference type="CDD" id="cd13901">
    <property type="entry name" value="CuRO_3_MaLCC_like"/>
    <property type="match status" value="1"/>
</dbReference>
<keyword evidence="3" id="KW-0677">Repeat</keyword>
<keyword evidence="7" id="KW-0732">Signal</keyword>
<comment type="similarity">
    <text evidence="1">Belongs to the multicopper oxidase family.</text>
</comment>
<feature type="domain" description="Plastocyanin-like" evidence="9">
    <location>
        <begin position="414"/>
        <end position="535"/>
    </location>
</feature>
<keyword evidence="5" id="KW-0186">Copper</keyword>
<protein>
    <recommendedName>
        <fullName evidence="13">Laccase</fullName>
    </recommendedName>
</protein>
<keyword evidence="6" id="KW-0325">Glycoprotein</keyword>
<dbReference type="PANTHER" id="PTHR11709">
    <property type="entry name" value="MULTI-COPPER OXIDASE"/>
    <property type="match status" value="1"/>
</dbReference>
<dbReference type="RefSeq" id="XP_022584787.1">
    <property type="nucleotide sequence ID" value="XM_022721002.1"/>
</dbReference>
<dbReference type="InterPro" id="IPR011706">
    <property type="entry name" value="Cu-oxidase_C"/>
</dbReference>
<dbReference type="FunFam" id="2.60.40.420:FF:000038">
    <property type="entry name" value="Extracellular dihydrogeodin oxidase/laccase"/>
    <property type="match status" value="1"/>
</dbReference>
<evidence type="ECO:0000256" key="6">
    <source>
        <dbReference type="ARBA" id="ARBA00023180"/>
    </source>
</evidence>
<feature type="domain" description="Plastocyanin-like" evidence="8">
    <location>
        <begin position="196"/>
        <end position="346"/>
    </location>
</feature>
<accession>A0A1L9ST75</accession>